<dbReference type="GO" id="GO:0055085">
    <property type="term" value="P:transmembrane transport"/>
    <property type="evidence" value="ECO:0007669"/>
    <property type="project" value="InterPro"/>
</dbReference>
<dbReference type="CDD" id="cd06261">
    <property type="entry name" value="TM_PBP2"/>
    <property type="match status" value="1"/>
</dbReference>
<dbReference type="Gene3D" id="1.10.3720.10">
    <property type="entry name" value="MetI-like"/>
    <property type="match status" value="1"/>
</dbReference>
<comment type="similarity">
    <text evidence="6">Belongs to the binding-protein-dependent transport system permease family.</text>
</comment>
<keyword evidence="3" id="KW-0029">Amino-acid transport</keyword>
<sequence length="164" mass="18074">MLLQMMVIYYGLPSLFEQIGININDLDKLIFVYLTFVLNLGAFLGEEFRAAILAVPKEQTEAGYSIGLTAMQTFLRIVLPQAFIIALPSYGAEAIGCFHLTSIAFKLGVVDFLGRANTLGAASGHQLESYLFIAIVYISFSLLLRFIFVLLEKKFSFGKKGATA</sequence>
<evidence type="ECO:0000256" key="3">
    <source>
        <dbReference type="ARBA" id="ARBA00022970"/>
    </source>
</evidence>
<dbReference type="PANTHER" id="PTHR30614:SF0">
    <property type="entry name" value="L-CYSTINE TRANSPORT SYSTEM PERMEASE PROTEIN TCYL"/>
    <property type="match status" value="1"/>
</dbReference>
<dbReference type="Pfam" id="PF00528">
    <property type="entry name" value="BPD_transp_1"/>
    <property type="match status" value="1"/>
</dbReference>
<accession>A0A1T4W282</accession>
<evidence type="ECO:0000259" key="7">
    <source>
        <dbReference type="PROSITE" id="PS50928"/>
    </source>
</evidence>
<dbReference type="GO" id="GO:0006865">
    <property type="term" value="P:amino acid transport"/>
    <property type="evidence" value="ECO:0007669"/>
    <property type="project" value="UniProtKB-KW"/>
</dbReference>
<feature type="domain" description="ABC transmembrane type-1" evidence="7">
    <location>
        <begin position="1"/>
        <end position="148"/>
    </location>
</feature>
<gene>
    <name evidence="8" type="ORF">SAMN02745111_02194</name>
</gene>
<keyword evidence="6" id="KW-0813">Transport</keyword>
<keyword evidence="9" id="KW-1185">Reference proteome</keyword>
<dbReference type="AlphaFoldDB" id="A0A1T4W282"/>
<evidence type="ECO:0000256" key="6">
    <source>
        <dbReference type="RuleBase" id="RU363032"/>
    </source>
</evidence>
<dbReference type="InterPro" id="IPR035906">
    <property type="entry name" value="MetI-like_sf"/>
</dbReference>
<feature type="transmembrane region" description="Helical" evidence="6">
    <location>
        <begin position="82"/>
        <end position="109"/>
    </location>
</feature>
<comment type="subcellular location">
    <subcellularLocation>
        <location evidence="6">Cell membrane</location>
        <topology evidence="6">Multi-pass membrane protein</topology>
    </subcellularLocation>
    <subcellularLocation>
        <location evidence="1">Membrane</location>
        <topology evidence="1">Multi-pass membrane protein</topology>
    </subcellularLocation>
</comment>
<dbReference type="InterPro" id="IPR000515">
    <property type="entry name" value="MetI-like"/>
</dbReference>
<keyword evidence="2 6" id="KW-0812">Transmembrane</keyword>
<keyword evidence="4 6" id="KW-1133">Transmembrane helix</keyword>
<protein>
    <submittedName>
        <fullName evidence="8">Binding-protein-dependent transport system inner membrane component</fullName>
    </submittedName>
</protein>
<evidence type="ECO:0000256" key="2">
    <source>
        <dbReference type="ARBA" id="ARBA00022692"/>
    </source>
</evidence>
<dbReference type="PANTHER" id="PTHR30614">
    <property type="entry name" value="MEMBRANE COMPONENT OF AMINO ACID ABC TRANSPORTER"/>
    <property type="match status" value="1"/>
</dbReference>
<evidence type="ECO:0000313" key="8">
    <source>
        <dbReference type="EMBL" id="SKA71297.1"/>
    </source>
</evidence>
<dbReference type="EMBL" id="FUXZ01000015">
    <property type="protein sequence ID" value="SKA71297.1"/>
    <property type="molecule type" value="Genomic_DNA"/>
</dbReference>
<name>A0A1T4W282_9FIRM</name>
<keyword evidence="5 6" id="KW-0472">Membrane</keyword>
<evidence type="ECO:0000256" key="4">
    <source>
        <dbReference type="ARBA" id="ARBA00022989"/>
    </source>
</evidence>
<dbReference type="STRING" id="39495.SAMN02745111_02194"/>
<dbReference type="InterPro" id="IPR043429">
    <property type="entry name" value="ArtM/GltK/GlnP/TcyL/YhdX-like"/>
</dbReference>
<evidence type="ECO:0000313" key="9">
    <source>
        <dbReference type="Proteomes" id="UP000190814"/>
    </source>
</evidence>
<evidence type="ECO:0000256" key="1">
    <source>
        <dbReference type="ARBA" id="ARBA00004141"/>
    </source>
</evidence>
<organism evidence="8 9">
    <name type="scientific">Eubacterium uniforme</name>
    <dbReference type="NCBI Taxonomy" id="39495"/>
    <lineage>
        <taxon>Bacteria</taxon>
        <taxon>Bacillati</taxon>
        <taxon>Bacillota</taxon>
        <taxon>Clostridia</taxon>
        <taxon>Eubacteriales</taxon>
        <taxon>Eubacteriaceae</taxon>
        <taxon>Eubacterium</taxon>
    </lineage>
</organism>
<dbReference type="PROSITE" id="PS50928">
    <property type="entry name" value="ABC_TM1"/>
    <property type="match status" value="1"/>
</dbReference>
<dbReference type="GO" id="GO:0005886">
    <property type="term" value="C:plasma membrane"/>
    <property type="evidence" value="ECO:0007669"/>
    <property type="project" value="UniProtKB-SubCell"/>
</dbReference>
<dbReference type="Proteomes" id="UP000190814">
    <property type="component" value="Unassembled WGS sequence"/>
</dbReference>
<feature type="transmembrane region" description="Helical" evidence="6">
    <location>
        <begin position="129"/>
        <end position="151"/>
    </location>
</feature>
<reference evidence="8 9" key="1">
    <citation type="submission" date="2017-02" db="EMBL/GenBank/DDBJ databases">
        <authorList>
            <person name="Peterson S.W."/>
        </authorList>
    </citation>
    <scope>NUCLEOTIDE SEQUENCE [LARGE SCALE GENOMIC DNA]</scope>
    <source>
        <strain evidence="8 9">ATCC 35992</strain>
    </source>
</reference>
<dbReference type="SUPFAM" id="SSF161098">
    <property type="entry name" value="MetI-like"/>
    <property type="match status" value="1"/>
</dbReference>
<evidence type="ECO:0000256" key="5">
    <source>
        <dbReference type="ARBA" id="ARBA00023136"/>
    </source>
</evidence>
<proteinExistence type="inferred from homology"/>